<evidence type="ECO:0000256" key="1">
    <source>
        <dbReference type="SAM" id="Phobius"/>
    </source>
</evidence>
<comment type="caution">
    <text evidence="3">The sequence shown here is derived from an EMBL/GenBank/DDBJ whole genome shotgun (WGS) entry which is preliminary data.</text>
</comment>
<name>A0AAE3GVN0_9CYAN</name>
<keyword evidence="1" id="KW-1133">Transmembrane helix</keyword>
<dbReference type="InterPro" id="IPR015402">
    <property type="entry name" value="DUF1980"/>
</dbReference>
<feature type="transmembrane region" description="Helical" evidence="1">
    <location>
        <begin position="6"/>
        <end position="28"/>
    </location>
</feature>
<feature type="domain" description="DUF1980" evidence="2">
    <location>
        <begin position="152"/>
        <end position="252"/>
    </location>
</feature>
<dbReference type="PANTHER" id="PTHR40047">
    <property type="entry name" value="UPF0703 PROTEIN YCGQ"/>
    <property type="match status" value="1"/>
</dbReference>
<sequence>MMTQKFWLPLLDIIALAIWGALLIKYWLTGELRLLIHPNYFLLVLNTGIILLALATFKAFQFLPQLLKRRFRNTGIPQHISFFPPGWSSGLLVFTAILALLVQPKVFTSQTAIQRGVTESLTSTRVQAQSFHKTSKPEERSLIGWIRTLNVNPEPDSYQDQKVNINGFVVYPPDLSAQYLLITRFVITCCAADAYPVSLPVKLKGTRDSYKPDTWIQVEGKMITETFNNKRQLTIEANSIKEIPEPANPYDY</sequence>
<dbReference type="NCBIfam" id="TIGR03943">
    <property type="entry name" value="TIGR03943 family putative permease subunit"/>
    <property type="match status" value="1"/>
</dbReference>
<protein>
    <submittedName>
        <fullName evidence="3">TIGR03943 family protein</fullName>
    </submittedName>
</protein>
<feature type="transmembrane region" description="Helical" evidence="1">
    <location>
        <begin position="40"/>
        <end position="60"/>
    </location>
</feature>
<dbReference type="InterPro" id="IPR052955">
    <property type="entry name" value="UPF0703_membrane_permease"/>
</dbReference>
<keyword evidence="4" id="KW-1185">Reference proteome</keyword>
<dbReference type="EMBL" id="JAMZMM010000343">
    <property type="protein sequence ID" value="MCP2731516.1"/>
    <property type="molecule type" value="Genomic_DNA"/>
</dbReference>
<organism evidence="3 4">
    <name type="scientific">Limnofasciculus baicalensis BBK-W-15</name>
    <dbReference type="NCBI Taxonomy" id="2699891"/>
    <lineage>
        <taxon>Bacteria</taxon>
        <taxon>Bacillati</taxon>
        <taxon>Cyanobacteriota</taxon>
        <taxon>Cyanophyceae</taxon>
        <taxon>Coleofasciculales</taxon>
        <taxon>Coleofasciculaceae</taxon>
        <taxon>Limnofasciculus</taxon>
        <taxon>Limnofasciculus baicalensis</taxon>
    </lineage>
</organism>
<evidence type="ECO:0000259" key="2">
    <source>
        <dbReference type="Pfam" id="PF21537"/>
    </source>
</evidence>
<dbReference type="Pfam" id="PF21537">
    <property type="entry name" value="DUF1980_C"/>
    <property type="match status" value="1"/>
</dbReference>
<keyword evidence="1" id="KW-0472">Membrane</keyword>
<feature type="transmembrane region" description="Helical" evidence="1">
    <location>
        <begin position="80"/>
        <end position="102"/>
    </location>
</feature>
<keyword evidence="1" id="KW-0812">Transmembrane</keyword>
<dbReference type="Proteomes" id="UP001204953">
    <property type="component" value="Unassembled WGS sequence"/>
</dbReference>
<reference evidence="3" key="1">
    <citation type="submission" date="2022-06" db="EMBL/GenBank/DDBJ databases">
        <title>New cyanobacteria of genus Symplocastrum in benthos of Lake Baikal.</title>
        <authorList>
            <person name="Sorokovikova E."/>
            <person name="Tikhonova I."/>
            <person name="Krasnopeev A."/>
            <person name="Evseev P."/>
            <person name="Gladkikh A."/>
            <person name="Belykh O."/>
        </authorList>
    </citation>
    <scope>NUCLEOTIDE SEQUENCE</scope>
    <source>
        <strain evidence="3">BBK-W-15</strain>
    </source>
</reference>
<dbReference type="RefSeq" id="WP_254014253.1">
    <property type="nucleotide sequence ID" value="NZ_JAMZMM010000343.1"/>
</dbReference>
<gene>
    <name evidence="3" type="ORF">NJ959_24110</name>
</gene>
<evidence type="ECO:0000313" key="3">
    <source>
        <dbReference type="EMBL" id="MCP2731516.1"/>
    </source>
</evidence>
<proteinExistence type="predicted"/>
<dbReference type="PANTHER" id="PTHR40047:SF1">
    <property type="entry name" value="UPF0703 PROTEIN YCGQ"/>
    <property type="match status" value="1"/>
</dbReference>
<dbReference type="AlphaFoldDB" id="A0AAE3GVN0"/>
<accession>A0AAE3GVN0</accession>
<dbReference type="InterPro" id="IPR048447">
    <property type="entry name" value="DUF1980_C"/>
</dbReference>
<evidence type="ECO:0000313" key="4">
    <source>
        <dbReference type="Proteomes" id="UP001204953"/>
    </source>
</evidence>